<keyword evidence="5" id="KW-0408">Iron</keyword>
<comment type="cofactor">
    <cofactor evidence="7">
        <name>[2Fe-2S] cluster</name>
        <dbReference type="ChEBI" id="CHEBI:190135"/>
    </cofactor>
</comment>
<dbReference type="GO" id="GO:0046872">
    <property type="term" value="F:metal ion binding"/>
    <property type="evidence" value="ECO:0007669"/>
    <property type="project" value="UniProtKB-KW"/>
</dbReference>
<feature type="domain" description="BFD-like [2Fe-2S]-binding" evidence="10">
    <location>
        <begin position="3"/>
        <end position="51"/>
    </location>
</feature>
<evidence type="ECO:0000259" key="10">
    <source>
        <dbReference type="Pfam" id="PF04324"/>
    </source>
</evidence>
<dbReference type="Pfam" id="PF04324">
    <property type="entry name" value="Fer2_BFD"/>
    <property type="match status" value="1"/>
</dbReference>
<dbReference type="OrthoDB" id="9815350at2"/>
<evidence type="ECO:0000256" key="5">
    <source>
        <dbReference type="ARBA" id="ARBA00023004"/>
    </source>
</evidence>
<evidence type="ECO:0000256" key="7">
    <source>
        <dbReference type="ARBA" id="ARBA00034078"/>
    </source>
</evidence>
<dbReference type="STRING" id="641665.GCA_002104455_00630"/>
<evidence type="ECO:0000256" key="2">
    <source>
        <dbReference type="ARBA" id="ARBA00022714"/>
    </source>
</evidence>
<evidence type="ECO:0000256" key="3">
    <source>
        <dbReference type="ARBA" id="ARBA00022723"/>
    </source>
</evidence>
<dbReference type="PANTHER" id="PTHR37424:SF1">
    <property type="entry name" value="BACTERIOFERRITIN-ASSOCIATED FERREDOXIN"/>
    <property type="match status" value="1"/>
</dbReference>
<organism evidence="11 12">
    <name type="scientific">Colwellia chukchiensis</name>
    <dbReference type="NCBI Taxonomy" id="641665"/>
    <lineage>
        <taxon>Bacteria</taxon>
        <taxon>Pseudomonadati</taxon>
        <taxon>Pseudomonadota</taxon>
        <taxon>Gammaproteobacteria</taxon>
        <taxon>Alteromonadales</taxon>
        <taxon>Colwelliaceae</taxon>
        <taxon>Colwellia</taxon>
    </lineage>
</organism>
<evidence type="ECO:0000313" key="11">
    <source>
        <dbReference type="EMBL" id="SEK32482.1"/>
    </source>
</evidence>
<comment type="similarity">
    <text evidence="9">Belongs to the Bfd family.</text>
</comment>
<keyword evidence="1" id="KW-0813">Transport</keyword>
<sequence length="64" mass="6991">MFVCICKGITDHQIKQLVTESGVGSMRELKQHLPLGSQCGTCVKVAQNIIDNTIVDETLFENVG</sequence>
<dbReference type="RefSeq" id="WP_085283322.1">
    <property type="nucleotide sequence ID" value="NZ_FOBI01000001.1"/>
</dbReference>
<dbReference type="InterPro" id="IPR007419">
    <property type="entry name" value="BFD-like_2Fe2S-bd_dom"/>
</dbReference>
<dbReference type="InterPro" id="IPR052371">
    <property type="entry name" value="BFD-associated_ferredoxin"/>
</dbReference>
<dbReference type="AlphaFoldDB" id="A0A1H7G6P4"/>
<evidence type="ECO:0000256" key="4">
    <source>
        <dbReference type="ARBA" id="ARBA00022982"/>
    </source>
</evidence>
<keyword evidence="4" id="KW-0249">Electron transport</keyword>
<evidence type="ECO:0000256" key="8">
    <source>
        <dbReference type="ARBA" id="ARBA00039386"/>
    </source>
</evidence>
<dbReference type="Gene3D" id="1.10.10.1100">
    <property type="entry name" value="BFD-like [2Fe-2S]-binding domain"/>
    <property type="match status" value="1"/>
</dbReference>
<dbReference type="EMBL" id="FOBI01000001">
    <property type="protein sequence ID" value="SEK32482.1"/>
    <property type="molecule type" value="Genomic_DNA"/>
</dbReference>
<evidence type="ECO:0000313" key="12">
    <source>
        <dbReference type="Proteomes" id="UP000199297"/>
    </source>
</evidence>
<evidence type="ECO:0000256" key="9">
    <source>
        <dbReference type="ARBA" id="ARBA00046332"/>
    </source>
</evidence>
<dbReference type="GO" id="GO:0051537">
    <property type="term" value="F:2 iron, 2 sulfur cluster binding"/>
    <property type="evidence" value="ECO:0007669"/>
    <property type="project" value="UniProtKB-KW"/>
</dbReference>
<dbReference type="CDD" id="cd19945">
    <property type="entry name" value="Fer2_BFD"/>
    <property type="match status" value="1"/>
</dbReference>
<keyword evidence="2" id="KW-0001">2Fe-2S</keyword>
<proteinExistence type="inferred from homology"/>
<protein>
    <recommendedName>
        <fullName evidence="8">Bacterioferritin-associated ferredoxin</fullName>
    </recommendedName>
</protein>
<evidence type="ECO:0000256" key="1">
    <source>
        <dbReference type="ARBA" id="ARBA00022448"/>
    </source>
</evidence>
<name>A0A1H7G6P4_9GAMM</name>
<accession>A0A1H7G6P4</accession>
<reference evidence="12" key="1">
    <citation type="submission" date="2016-10" db="EMBL/GenBank/DDBJ databases">
        <authorList>
            <person name="Varghese N."/>
            <person name="Submissions S."/>
        </authorList>
    </citation>
    <scope>NUCLEOTIDE SEQUENCE [LARGE SCALE GENOMIC DNA]</scope>
    <source>
        <strain evidence="12">CGMCC 1.9127</strain>
    </source>
</reference>
<keyword evidence="3" id="KW-0479">Metal-binding</keyword>
<dbReference type="InterPro" id="IPR041854">
    <property type="entry name" value="BFD-like_2Fe2S-bd_dom_sf"/>
</dbReference>
<dbReference type="Proteomes" id="UP000199297">
    <property type="component" value="Unassembled WGS sequence"/>
</dbReference>
<dbReference type="PANTHER" id="PTHR37424">
    <property type="entry name" value="BACTERIOFERRITIN-ASSOCIATED FERREDOXIN"/>
    <property type="match status" value="1"/>
</dbReference>
<keyword evidence="6" id="KW-0411">Iron-sulfur</keyword>
<evidence type="ECO:0000256" key="6">
    <source>
        <dbReference type="ARBA" id="ARBA00023014"/>
    </source>
</evidence>
<keyword evidence="12" id="KW-1185">Reference proteome</keyword>
<gene>
    <name evidence="11" type="ORF">SAMN05216262_10173</name>
</gene>